<comment type="function">
    <text evidence="6">Involved in correct processing of both the 5' and 3' ends of 23S rRNA precursor. Processes 30S rRNA precursor transcript even in absence of ribonuclease 3 (Rnc); Rnc processes 30S rRNA into smaller rRNA precursors.</text>
</comment>
<sequence>MEESLSYLKEQFQLADIDVRSYSPLSLAYIGDSIYDLLIRTIIMSEGNLPVQKMHKKASGLVKAQKQAGMMDRILPLLTDEEASVFRRGRNAKPHTVAKNASVSDYRRATGFEALMGYLYLSGNIKRMIDLMKAGLEEK</sequence>
<reference evidence="8" key="1">
    <citation type="journal article" date="2022" name="Cell">
        <title>Design, construction, and in vivo augmentation of a complex gut microbiome.</title>
        <authorList>
            <person name="Cheng A.G."/>
            <person name="Ho P.Y."/>
            <person name="Aranda-Diaz A."/>
            <person name="Jain S."/>
            <person name="Yu F.B."/>
            <person name="Meng X."/>
            <person name="Wang M."/>
            <person name="Iakiviak M."/>
            <person name="Nagashima K."/>
            <person name="Zhao A."/>
            <person name="Murugkar P."/>
            <person name="Patil A."/>
            <person name="Atabakhsh K."/>
            <person name="Weakley A."/>
            <person name="Yan J."/>
            <person name="Brumbaugh A.R."/>
            <person name="Higginbottom S."/>
            <person name="Dimas A."/>
            <person name="Shiver A.L."/>
            <person name="Deutschbauer A."/>
            <person name="Neff N."/>
            <person name="Sonnenburg J.L."/>
            <person name="Huang K.C."/>
            <person name="Fischbach M.A."/>
        </authorList>
    </citation>
    <scope>NUCLEOTIDE SEQUENCE</scope>
    <source>
        <strain evidence="8">DSM 19829</strain>
    </source>
</reference>
<dbReference type="InterPro" id="IPR000999">
    <property type="entry name" value="RNase_III_dom"/>
</dbReference>
<dbReference type="RefSeq" id="WP_028529381.1">
    <property type="nucleotide sequence ID" value="NZ_CABLBR010000023.1"/>
</dbReference>
<dbReference type="Proteomes" id="UP001060164">
    <property type="component" value="Chromosome"/>
</dbReference>
<dbReference type="EMBL" id="CP102290">
    <property type="protein sequence ID" value="UWP58629.1"/>
    <property type="molecule type" value="Genomic_DNA"/>
</dbReference>
<organism evidence="8 9">
    <name type="scientific">Ruminococcus gauvreauii</name>
    <dbReference type="NCBI Taxonomy" id="438033"/>
    <lineage>
        <taxon>Bacteria</taxon>
        <taxon>Bacillati</taxon>
        <taxon>Bacillota</taxon>
        <taxon>Clostridia</taxon>
        <taxon>Eubacteriales</taxon>
        <taxon>Oscillospiraceae</taxon>
        <taxon>Ruminococcus</taxon>
    </lineage>
</organism>
<evidence type="ECO:0000313" key="9">
    <source>
        <dbReference type="Proteomes" id="UP001060164"/>
    </source>
</evidence>
<keyword evidence="3 6" id="KW-0540">Nuclease</keyword>
<dbReference type="InterPro" id="IPR036389">
    <property type="entry name" value="RNase_III_sf"/>
</dbReference>
<dbReference type="Gene3D" id="1.10.1520.10">
    <property type="entry name" value="Ribonuclease III domain"/>
    <property type="match status" value="1"/>
</dbReference>
<keyword evidence="2 6" id="KW-0698">rRNA processing</keyword>
<proteinExistence type="inferred from homology"/>
<dbReference type="Pfam" id="PF00636">
    <property type="entry name" value="Ribonuclease_3"/>
    <property type="match status" value="1"/>
</dbReference>
<evidence type="ECO:0000256" key="2">
    <source>
        <dbReference type="ARBA" id="ARBA00022552"/>
    </source>
</evidence>
<protein>
    <recommendedName>
        <fullName evidence="6">Mini-ribonuclease 3</fullName>
        <shortName evidence="6">Mini-3</shortName>
        <shortName evidence="6">Mini-RNase 3</shortName>
        <ecNumber evidence="6">3.1.26.-</ecNumber>
    </recommendedName>
    <alternativeName>
        <fullName evidence="6">Mini-RNase III</fullName>
        <shortName evidence="6">Mini-III</shortName>
    </alternativeName>
</protein>
<dbReference type="PANTHER" id="PTHR34276:SF1">
    <property type="entry name" value="MINI-RIBONUCLEASE 3"/>
    <property type="match status" value="1"/>
</dbReference>
<evidence type="ECO:0000256" key="4">
    <source>
        <dbReference type="ARBA" id="ARBA00022759"/>
    </source>
</evidence>
<dbReference type="HAMAP" id="MF_01468">
    <property type="entry name" value="RNase_Mini_III"/>
    <property type="match status" value="1"/>
</dbReference>
<feature type="active site" evidence="6">
    <location>
        <position position="32"/>
    </location>
</feature>
<accession>A0ABY5VDE1</accession>
<keyword evidence="6" id="KW-0963">Cytoplasm</keyword>
<comment type="subunit">
    <text evidence="6">Homodimer.</text>
</comment>
<keyword evidence="6" id="KW-0460">Magnesium</keyword>
<comment type="subcellular location">
    <subcellularLocation>
        <location evidence="6">Cytoplasm</location>
    </subcellularLocation>
</comment>
<dbReference type="SMART" id="SM00535">
    <property type="entry name" value="RIBOc"/>
    <property type="match status" value="1"/>
</dbReference>
<keyword evidence="5 6" id="KW-0378">Hydrolase</keyword>
<evidence type="ECO:0000256" key="1">
    <source>
        <dbReference type="ARBA" id="ARBA00022517"/>
    </source>
</evidence>
<keyword evidence="1 6" id="KW-0690">Ribosome biogenesis</keyword>
<feature type="domain" description="RNase III" evidence="7">
    <location>
        <begin position="6"/>
        <end position="139"/>
    </location>
</feature>
<dbReference type="SUPFAM" id="SSF69065">
    <property type="entry name" value="RNase III domain-like"/>
    <property type="match status" value="1"/>
</dbReference>
<dbReference type="PIRSF" id="PIRSF005520">
    <property type="entry name" value="UCP005520"/>
    <property type="match status" value="1"/>
</dbReference>
<evidence type="ECO:0000256" key="5">
    <source>
        <dbReference type="ARBA" id="ARBA00022801"/>
    </source>
</evidence>
<evidence type="ECO:0000256" key="3">
    <source>
        <dbReference type="ARBA" id="ARBA00022722"/>
    </source>
</evidence>
<dbReference type="PANTHER" id="PTHR34276">
    <property type="entry name" value="MINI-RIBONUCLEASE 3"/>
    <property type="match status" value="1"/>
</dbReference>
<evidence type="ECO:0000256" key="6">
    <source>
        <dbReference type="HAMAP-Rule" id="MF_01468"/>
    </source>
</evidence>
<keyword evidence="6" id="KW-0699">rRNA-binding</keyword>
<keyword evidence="9" id="KW-1185">Reference proteome</keyword>
<dbReference type="InterPro" id="IPR008226">
    <property type="entry name" value="Mini3_fam"/>
</dbReference>
<comment type="similarity">
    <text evidence="6">Belongs to the MrnC RNase family.</text>
</comment>
<keyword evidence="4 6" id="KW-0255">Endonuclease</keyword>
<dbReference type="EC" id="3.1.26.-" evidence="6"/>
<evidence type="ECO:0000259" key="7">
    <source>
        <dbReference type="SMART" id="SM00535"/>
    </source>
</evidence>
<evidence type="ECO:0000313" key="8">
    <source>
        <dbReference type="EMBL" id="UWP58629.1"/>
    </source>
</evidence>
<comment type="cofactor">
    <cofactor evidence="6">
        <name>Mg(2+)</name>
        <dbReference type="ChEBI" id="CHEBI:18420"/>
    </cofactor>
</comment>
<gene>
    <name evidence="6" type="primary">mrnC</name>
    <name evidence="8" type="ORF">NQ502_14780</name>
</gene>
<name>A0ABY5VDE1_9FIRM</name>
<keyword evidence="6" id="KW-0694">RNA-binding</keyword>